<reference evidence="9" key="1">
    <citation type="submission" date="2013-03" db="EMBL/GenBank/DDBJ databases">
        <title>Genome sequence of Chthonomonas calidirosea, the first sequenced genome from the Armatimonadetes phylum (formally candidate division OP10).</title>
        <authorList>
            <person name="Lee K.C.Y."/>
            <person name="Morgan X.C."/>
            <person name="Dunfield P.F."/>
            <person name="Tamas I."/>
            <person name="Houghton K.M."/>
            <person name="Vyssotski M."/>
            <person name="Ryan J.L.J."/>
            <person name="Lagutin K."/>
            <person name="McDonald I.R."/>
            <person name="Stott M.B."/>
        </authorList>
    </citation>
    <scope>NUCLEOTIDE SEQUENCE [LARGE SCALE GENOMIC DNA]</scope>
    <source>
        <strain evidence="9">DSM 23976 / ICMP 18418 / T49</strain>
    </source>
</reference>
<sequence length="422" mass="48101">MGDTIRVMHFADTHFGVEQYGKLDAATGLNSRLLDFKTSLLRAIDRAIEEDVDIAIFTGDAYKARDPRQTEQREFAECIRRLSEKNIPVVLLTGNHDLPVMKGRANAIEIYKTLGVEKVYVFSRPDVECIPTKRGTLLRVAAMPYLAKGVLIGREELKHFSLDETRRYVEERYCFYIEGLAKQVEEAKDDIPTVLMGHFWVSGAKLSSWQQGYLGNSNEPQVPLSVLTNPAFDYVALGHIHRFQDLHPQGQPHVVYCGSPDRIDFGEREEEKGFVIADVYKGGADYRFIPVQVAREMVEIEVDADCDDPTAAILAAIRLHPIRDNIVRLIYHIEADRDPLVDQRLIEEALSPALVRIVRRAIRRNIHTRNSALTENRQPREALALYIETQDKLKPLKDRLLEAAEPLFQILEQEEKELTTSL</sequence>
<dbReference type="HOGENOM" id="CLU_038682_0_0_0"/>
<name>S0EZU6_CHTCT</name>
<dbReference type="Gene3D" id="3.60.21.10">
    <property type="match status" value="1"/>
</dbReference>
<dbReference type="CDD" id="cd00840">
    <property type="entry name" value="MPP_Mre11_N"/>
    <property type="match status" value="1"/>
</dbReference>
<dbReference type="Proteomes" id="UP000014227">
    <property type="component" value="Chromosome I"/>
</dbReference>
<dbReference type="InterPro" id="IPR050535">
    <property type="entry name" value="DNA_Repair-Maintenance_Comp"/>
</dbReference>
<dbReference type="InterPro" id="IPR041796">
    <property type="entry name" value="Mre11_N"/>
</dbReference>
<evidence type="ECO:0000313" key="8">
    <source>
        <dbReference type="EMBL" id="CCW36612.1"/>
    </source>
</evidence>
<dbReference type="STRING" id="454171.CP488_01261"/>
<comment type="similarity">
    <text evidence="1 6">Belongs to the SbcD family.</text>
</comment>
<dbReference type="InterPro" id="IPR004843">
    <property type="entry name" value="Calcineurin-like_PHP"/>
</dbReference>
<keyword evidence="5 6" id="KW-0269">Exonuclease</keyword>
<comment type="subunit">
    <text evidence="6">Heterodimer of SbcC and SbcD.</text>
</comment>
<keyword evidence="4 6" id="KW-0378">Hydrolase</keyword>
<dbReference type="AlphaFoldDB" id="S0EZU6"/>
<keyword evidence="3 6" id="KW-0540">Nuclease</keyword>
<evidence type="ECO:0000259" key="7">
    <source>
        <dbReference type="Pfam" id="PF00149"/>
    </source>
</evidence>
<dbReference type="InParanoid" id="S0EZU6"/>
<feature type="domain" description="Calcineurin-like phosphoesterase" evidence="7">
    <location>
        <begin position="5"/>
        <end position="242"/>
    </location>
</feature>
<dbReference type="GO" id="GO:0004519">
    <property type="term" value="F:endonuclease activity"/>
    <property type="evidence" value="ECO:0007669"/>
    <property type="project" value="UniProtKB-KW"/>
</dbReference>
<evidence type="ECO:0000256" key="5">
    <source>
        <dbReference type="ARBA" id="ARBA00022839"/>
    </source>
</evidence>
<dbReference type="GO" id="GO:0008408">
    <property type="term" value="F:3'-5' exonuclease activity"/>
    <property type="evidence" value="ECO:0007669"/>
    <property type="project" value="InterPro"/>
</dbReference>
<keyword evidence="6" id="KW-0255">Endonuclease</keyword>
<proteinExistence type="inferred from homology"/>
<dbReference type="RefSeq" id="WP_016484116.1">
    <property type="nucleotide sequence ID" value="NC_021487.1"/>
</dbReference>
<dbReference type="Pfam" id="PF00149">
    <property type="entry name" value="Metallophos"/>
    <property type="match status" value="1"/>
</dbReference>
<organism evidence="8 9">
    <name type="scientific">Chthonomonas calidirosea (strain DSM 23976 / ICMP 18418 / T49)</name>
    <dbReference type="NCBI Taxonomy" id="1303518"/>
    <lineage>
        <taxon>Bacteria</taxon>
        <taxon>Bacillati</taxon>
        <taxon>Armatimonadota</taxon>
        <taxon>Chthonomonadia</taxon>
        <taxon>Chthonomonadales</taxon>
        <taxon>Chthonomonadaceae</taxon>
        <taxon>Chthonomonas</taxon>
    </lineage>
</organism>
<dbReference type="NCBIfam" id="TIGR00619">
    <property type="entry name" value="sbcd"/>
    <property type="match status" value="1"/>
</dbReference>
<accession>S0EZU6</accession>
<gene>
    <name evidence="6" type="primary">sbcD</name>
    <name evidence="8" type="ORF">CCALI_02827</name>
</gene>
<evidence type="ECO:0000256" key="6">
    <source>
        <dbReference type="RuleBase" id="RU363069"/>
    </source>
</evidence>
<evidence type="ECO:0000256" key="3">
    <source>
        <dbReference type="ARBA" id="ARBA00022722"/>
    </source>
</evidence>
<evidence type="ECO:0000313" key="9">
    <source>
        <dbReference type="Proteomes" id="UP000014227"/>
    </source>
</evidence>
<evidence type="ECO:0000256" key="2">
    <source>
        <dbReference type="ARBA" id="ARBA00013365"/>
    </source>
</evidence>
<dbReference type="InterPro" id="IPR029052">
    <property type="entry name" value="Metallo-depent_PP-like"/>
</dbReference>
<dbReference type="FunCoup" id="S0EZU6">
    <property type="interactions" value="36"/>
</dbReference>
<dbReference type="OrthoDB" id="9773856at2"/>
<dbReference type="EMBL" id="HF951689">
    <property type="protein sequence ID" value="CCW36612.1"/>
    <property type="molecule type" value="Genomic_DNA"/>
</dbReference>
<keyword evidence="6" id="KW-0235">DNA replication</keyword>
<dbReference type="PANTHER" id="PTHR30337:SF0">
    <property type="entry name" value="NUCLEASE SBCCD SUBUNIT D"/>
    <property type="match status" value="1"/>
</dbReference>
<dbReference type="GO" id="GO:0006260">
    <property type="term" value="P:DNA replication"/>
    <property type="evidence" value="ECO:0007669"/>
    <property type="project" value="UniProtKB-KW"/>
</dbReference>
<dbReference type="KEGG" id="ccz:CCALI_02827"/>
<comment type="function">
    <text evidence="6">SbcCD cleaves DNA hairpin structures. These structures can inhibit DNA replication and are intermediates in certain DNA recombination reactions. The complex acts as a 3'-&gt;5' double strand exonuclease that can open hairpins. It also has a 5' single-strand endonuclease activity.</text>
</comment>
<evidence type="ECO:0000256" key="4">
    <source>
        <dbReference type="ARBA" id="ARBA00022801"/>
    </source>
</evidence>
<keyword evidence="9" id="KW-1185">Reference proteome</keyword>
<dbReference type="InterPro" id="IPR004593">
    <property type="entry name" value="SbcD"/>
</dbReference>
<dbReference type="SUPFAM" id="SSF56300">
    <property type="entry name" value="Metallo-dependent phosphatases"/>
    <property type="match status" value="1"/>
</dbReference>
<protein>
    <recommendedName>
        <fullName evidence="2 6">Nuclease SbcCD subunit D</fullName>
    </recommendedName>
</protein>
<keyword evidence="6" id="KW-0233">DNA recombination</keyword>
<evidence type="ECO:0000256" key="1">
    <source>
        <dbReference type="ARBA" id="ARBA00010555"/>
    </source>
</evidence>
<dbReference type="PATRIC" id="fig|1303518.3.peg.2933"/>
<dbReference type="GO" id="GO:0006310">
    <property type="term" value="P:DNA recombination"/>
    <property type="evidence" value="ECO:0007669"/>
    <property type="project" value="UniProtKB-KW"/>
</dbReference>
<dbReference type="eggNOG" id="COG0420">
    <property type="taxonomic scope" value="Bacteria"/>
</dbReference>
<dbReference type="PANTHER" id="PTHR30337">
    <property type="entry name" value="COMPONENT OF ATP-DEPENDENT DSDNA EXONUCLEASE"/>
    <property type="match status" value="1"/>
</dbReference>